<keyword evidence="2" id="KW-1185">Reference proteome</keyword>
<evidence type="ECO:0000313" key="2">
    <source>
        <dbReference type="Proteomes" id="UP000789759"/>
    </source>
</evidence>
<organism evidence="1 2">
    <name type="scientific">Cetraspora pellucida</name>
    <dbReference type="NCBI Taxonomy" id="1433469"/>
    <lineage>
        <taxon>Eukaryota</taxon>
        <taxon>Fungi</taxon>
        <taxon>Fungi incertae sedis</taxon>
        <taxon>Mucoromycota</taxon>
        <taxon>Glomeromycotina</taxon>
        <taxon>Glomeromycetes</taxon>
        <taxon>Diversisporales</taxon>
        <taxon>Gigasporaceae</taxon>
        <taxon>Cetraspora</taxon>
    </lineage>
</organism>
<proteinExistence type="predicted"/>
<protein>
    <submittedName>
        <fullName evidence="1">19826_t:CDS:1</fullName>
    </submittedName>
</protein>
<feature type="non-terminal residue" evidence="1">
    <location>
        <position position="1"/>
    </location>
</feature>
<dbReference type="EMBL" id="CAJVQA010010169">
    <property type="protein sequence ID" value="CAG8693897.1"/>
    <property type="molecule type" value="Genomic_DNA"/>
</dbReference>
<reference evidence="1" key="1">
    <citation type="submission" date="2021-06" db="EMBL/GenBank/DDBJ databases">
        <authorList>
            <person name="Kallberg Y."/>
            <person name="Tangrot J."/>
            <person name="Rosling A."/>
        </authorList>
    </citation>
    <scope>NUCLEOTIDE SEQUENCE</scope>
    <source>
        <strain evidence="1">FL966</strain>
    </source>
</reference>
<comment type="caution">
    <text evidence="1">The sequence shown here is derived from an EMBL/GenBank/DDBJ whole genome shotgun (WGS) entry which is preliminary data.</text>
</comment>
<gene>
    <name evidence="1" type="ORF">CPELLU_LOCUS11454</name>
</gene>
<name>A0A9N9ET38_9GLOM</name>
<accession>A0A9N9ET38</accession>
<sequence length="131" mass="15193">YIVVVQSSVVANQRIVKKSLIYDDIFVTTIHFMLEIDSRQSEDGEWVQTIEHEERHSVMNPQHHLHHYSPIQRELPLGSITGIRRQNRHCPLLNSVHISTQPPLSFTNLHLLVNPLRLLIQSIAFSIDGFR</sequence>
<dbReference type="Proteomes" id="UP000789759">
    <property type="component" value="Unassembled WGS sequence"/>
</dbReference>
<evidence type="ECO:0000313" key="1">
    <source>
        <dbReference type="EMBL" id="CAG8693897.1"/>
    </source>
</evidence>
<dbReference type="AlphaFoldDB" id="A0A9N9ET38"/>